<sequence>MTDRITLGQLYPNAVSSPASRRTGSSGSTSQPAGTFDQLLQQQLDVRFSHHAEERLKQRGIRFQPEQLAKIQSAIDKAATKGAKDSLVLINDTALIVNIKNRTVITAIDSDSMKDNVFTQIDSAMIIS</sequence>
<feature type="compositionally biased region" description="Low complexity" evidence="1">
    <location>
        <begin position="16"/>
        <end position="30"/>
    </location>
</feature>
<name>A0A916JU99_9BACL</name>
<dbReference type="AlphaFoldDB" id="A0A916JU99"/>
<accession>A0A916JU99</accession>
<dbReference type="Proteomes" id="UP000693672">
    <property type="component" value="Unassembled WGS sequence"/>
</dbReference>
<reference evidence="2" key="1">
    <citation type="submission" date="2021-06" db="EMBL/GenBank/DDBJ databases">
        <authorList>
            <person name="Criscuolo A."/>
        </authorList>
    </citation>
    <scope>NUCLEOTIDE SEQUENCE</scope>
    <source>
        <strain evidence="2">CIP111600</strain>
    </source>
</reference>
<feature type="region of interest" description="Disordered" evidence="1">
    <location>
        <begin position="1"/>
        <end position="34"/>
    </location>
</feature>
<dbReference type="NCBIfam" id="TIGR02530">
    <property type="entry name" value="flg_new"/>
    <property type="match status" value="1"/>
</dbReference>
<dbReference type="EMBL" id="CAJVAS010000002">
    <property type="protein sequence ID" value="CAG7603020.1"/>
    <property type="molecule type" value="Genomic_DNA"/>
</dbReference>
<evidence type="ECO:0008006" key="4">
    <source>
        <dbReference type="Google" id="ProtNLM"/>
    </source>
</evidence>
<keyword evidence="3" id="KW-1185">Reference proteome</keyword>
<organism evidence="2 3">
    <name type="scientific">Paenibacillus solanacearum</name>
    <dbReference type="NCBI Taxonomy" id="2048548"/>
    <lineage>
        <taxon>Bacteria</taxon>
        <taxon>Bacillati</taxon>
        <taxon>Bacillota</taxon>
        <taxon>Bacilli</taxon>
        <taxon>Bacillales</taxon>
        <taxon>Paenibacillaceae</taxon>
        <taxon>Paenibacillus</taxon>
    </lineage>
</organism>
<dbReference type="RefSeq" id="WP_218090396.1">
    <property type="nucleotide sequence ID" value="NZ_CAJVAS010000002.1"/>
</dbReference>
<evidence type="ECO:0000256" key="1">
    <source>
        <dbReference type="SAM" id="MobiDB-lite"/>
    </source>
</evidence>
<evidence type="ECO:0000313" key="2">
    <source>
        <dbReference type="EMBL" id="CAG7603020.1"/>
    </source>
</evidence>
<proteinExistence type="predicted"/>
<evidence type="ECO:0000313" key="3">
    <source>
        <dbReference type="Proteomes" id="UP000693672"/>
    </source>
</evidence>
<dbReference type="InterPro" id="IPR013367">
    <property type="entry name" value="Flagellar_put"/>
</dbReference>
<gene>
    <name evidence="2" type="ORF">PAESOLCIP111_00559</name>
</gene>
<dbReference type="Pfam" id="PF12611">
    <property type="entry name" value="Flagellar_put"/>
    <property type="match status" value="1"/>
</dbReference>
<comment type="caution">
    <text evidence="2">The sequence shown here is derived from an EMBL/GenBank/DDBJ whole genome shotgun (WGS) entry which is preliminary data.</text>
</comment>
<protein>
    <recommendedName>
        <fullName evidence="4">Flagellar biosynthesis protein</fullName>
    </recommendedName>
</protein>